<dbReference type="NCBIfam" id="TIGR01641">
    <property type="entry name" value="phageSPP1_gp7"/>
    <property type="match status" value="1"/>
</dbReference>
<reference evidence="2" key="1">
    <citation type="submission" date="2022-11" db="EMBL/GenBank/DDBJ databases">
        <title>Pseudomonas triclosanedens sp. nov., a triclosan degrader isolated from activated sludge.</title>
        <authorList>
            <person name="Yin Y."/>
            <person name="Lu Z."/>
        </authorList>
    </citation>
    <scope>NUCLEOTIDE SEQUENCE</scope>
    <source>
        <strain evidence="2">ZM23</strain>
    </source>
</reference>
<gene>
    <name evidence="2" type="ORF">OU419_25390</name>
</gene>
<dbReference type="InterPro" id="IPR006528">
    <property type="entry name" value="Phage_head_morphogenesis_dom"/>
</dbReference>
<dbReference type="Pfam" id="PF04233">
    <property type="entry name" value="Phage_Mu_F"/>
    <property type="match status" value="1"/>
</dbReference>
<evidence type="ECO:0000259" key="1">
    <source>
        <dbReference type="Pfam" id="PF04233"/>
    </source>
</evidence>
<sequence>MPTPTEADLRAIFGMRPDAAIEYLERKGFAITWNWHDVDAATHARAVTVARAARLDVLQDIRDALVDNLESGQTLHDFQRNLRPSLEAKGWWGRQIVVAPDGGAEVAQLGSPRRLATIYQTNLQSAYMAGRYAAAYEARETHPYWMYVAVMDGVTRPSHAALHGKVFRWDDPIWQHIMPPNGYNCRCRIIALTAEAVKRRGLKVESSEGKTHQVTVETGVDKRTGEIREQTITALDTTDRSGRKIQFRPDAGFDGSPIQSHLMDQVLYDKAERTLGAPAAIAEVQGVLLDPVRLRAWEAFVDRAASPQGQTMSIGVLDPTDITYAVAQGAQLRAGVVATSDTAIRNSVVARELLANLPQRLARPDMVLWERGSESLVYVVQAEGTVLAVRLRGEIYGPGQLENVAQLQEVTMESIQDGLATGRYRRVR</sequence>
<dbReference type="Proteomes" id="UP001163624">
    <property type="component" value="Chromosome"/>
</dbReference>
<name>A0ABY6ZW13_9PSED</name>
<organism evidence="2 3">
    <name type="scientific">Pseudomonas triclosanedens</name>
    <dbReference type="NCBI Taxonomy" id="2961893"/>
    <lineage>
        <taxon>Bacteria</taxon>
        <taxon>Pseudomonadati</taxon>
        <taxon>Pseudomonadota</taxon>
        <taxon>Gammaproteobacteria</taxon>
        <taxon>Pseudomonadales</taxon>
        <taxon>Pseudomonadaceae</taxon>
        <taxon>Pseudomonas</taxon>
    </lineage>
</organism>
<proteinExistence type="predicted"/>
<dbReference type="EMBL" id="CP113432">
    <property type="protein sequence ID" value="WAI49043.1"/>
    <property type="molecule type" value="Genomic_DNA"/>
</dbReference>
<keyword evidence="3" id="KW-1185">Reference proteome</keyword>
<feature type="domain" description="Phage head morphogenesis" evidence="1">
    <location>
        <begin position="59"/>
        <end position="190"/>
    </location>
</feature>
<evidence type="ECO:0000313" key="3">
    <source>
        <dbReference type="Proteomes" id="UP001163624"/>
    </source>
</evidence>
<protein>
    <submittedName>
        <fullName evidence="2">Phage minor head protein</fullName>
    </submittedName>
</protein>
<accession>A0ABY6ZW13</accession>
<evidence type="ECO:0000313" key="2">
    <source>
        <dbReference type="EMBL" id="WAI49043.1"/>
    </source>
</evidence>
<dbReference type="RefSeq" id="WP_254472326.1">
    <property type="nucleotide sequence ID" value="NZ_CP113432.1"/>
</dbReference>